<dbReference type="AlphaFoldDB" id="A0A4R2J933"/>
<dbReference type="RefSeq" id="WP_132124099.1">
    <property type="nucleotide sequence ID" value="NZ_SLWS01000011.1"/>
</dbReference>
<evidence type="ECO:0000313" key="2">
    <source>
        <dbReference type="Proteomes" id="UP000295680"/>
    </source>
</evidence>
<evidence type="ECO:0008006" key="3">
    <source>
        <dbReference type="Google" id="ProtNLM"/>
    </source>
</evidence>
<dbReference type="InterPro" id="IPR012341">
    <property type="entry name" value="6hp_glycosidase-like_sf"/>
</dbReference>
<dbReference type="OrthoDB" id="5175804at2"/>
<proteinExistence type="predicted"/>
<dbReference type="SUPFAM" id="SSF48208">
    <property type="entry name" value="Six-hairpin glycosidases"/>
    <property type="match status" value="1"/>
</dbReference>
<dbReference type="InterPro" id="IPR008928">
    <property type="entry name" value="6-hairpin_glycosidase_sf"/>
</dbReference>
<dbReference type="Proteomes" id="UP000295680">
    <property type="component" value="Unassembled WGS sequence"/>
</dbReference>
<gene>
    <name evidence="1" type="ORF">EV192_111285</name>
</gene>
<dbReference type="EMBL" id="SLWS01000011">
    <property type="protein sequence ID" value="TCO53088.1"/>
    <property type="molecule type" value="Genomic_DNA"/>
</dbReference>
<accession>A0A4R2J933</accession>
<dbReference type="Gene3D" id="1.50.10.10">
    <property type="match status" value="1"/>
</dbReference>
<protein>
    <recommendedName>
        <fullName evidence="3">Prenyltransferase/squalene oxidase-like repeat protein</fullName>
    </recommendedName>
</protein>
<dbReference type="GO" id="GO:0005975">
    <property type="term" value="P:carbohydrate metabolic process"/>
    <property type="evidence" value="ECO:0007669"/>
    <property type="project" value="InterPro"/>
</dbReference>
<evidence type="ECO:0000313" key="1">
    <source>
        <dbReference type="EMBL" id="TCO53088.1"/>
    </source>
</evidence>
<organism evidence="1 2">
    <name type="scientific">Actinocrispum wychmicini</name>
    <dbReference type="NCBI Taxonomy" id="1213861"/>
    <lineage>
        <taxon>Bacteria</taxon>
        <taxon>Bacillati</taxon>
        <taxon>Actinomycetota</taxon>
        <taxon>Actinomycetes</taxon>
        <taxon>Pseudonocardiales</taxon>
        <taxon>Pseudonocardiaceae</taxon>
        <taxon>Actinocrispum</taxon>
    </lineage>
</organism>
<comment type="caution">
    <text evidence="1">The sequence shown here is derived from an EMBL/GenBank/DDBJ whole genome shotgun (WGS) entry which is preliminary data.</text>
</comment>
<sequence>MTAAWIAGVQRSDGAIPWYDDGPLDAWNHVEAAMGLDVAGRHAEAEAAYLWLAESQNPDGSWYSYPELAKDANFTAYAAVGVLHHALIADMSFLERLWPTIDAAMQFVLSLRRPDGAIRWRTGSSECLLAGNSSIHLALRCATDIASRLGRSRPEWVAAADGLRAVIVNRPEVFTPKPHSMDWYYPVLCSVVGENGLASKWETFVVPDLGVRCVHDQPWVTGGETAELALTLAVRGDKDRARQLLADIAFLRHTDGSYWTGYQFANQVIWPAERTTWTAGAMLLAAAAIDDEPATHTVFSQAAV</sequence>
<name>A0A4R2J933_9PSEU</name>
<keyword evidence="2" id="KW-1185">Reference proteome</keyword>
<reference evidence="1 2" key="1">
    <citation type="submission" date="2019-03" db="EMBL/GenBank/DDBJ databases">
        <title>Genomic Encyclopedia of Type Strains, Phase IV (KMG-IV): sequencing the most valuable type-strain genomes for metagenomic binning, comparative biology and taxonomic classification.</title>
        <authorList>
            <person name="Goeker M."/>
        </authorList>
    </citation>
    <scope>NUCLEOTIDE SEQUENCE [LARGE SCALE GENOMIC DNA]</scope>
    <source>
        <strain evidence="1 2">DSM 45934</strain>
    </source>
</reference>